<comment type="cofactor">
    <cofactor evidence="1">
        <name>FMN</name>
        <dbReference type="ChEBI" id="CHEBI:58210"/>
    </cofactor>
</comment>
<dbReference type="InterPro" id="IPR013785">
    <property type="entry name" value="Aldolase_TIM"/>
</dbReference>
<name>A0AAD4PSJ9_9EURO</name>
<keyword evidence="2" id="KW-0285">Flavoprotein</keyword>
<dbReference type="Proteomes" id="UP001201262">
    <property type="component" value="Unassembled WGS sequence"/>
</dbReference>
<dbReference type="PANTHER" id="PTHR43303:SF4">
    <property type="entry name" value="NADPH DEHYDROGENASE C23G7.10C-RELATED"/>
    <property type="match status" value="1"/>
</dbReference>
<evidence type="ECO:0000313" key="7">
    <source>
        <dbReference type="EMBL" id="KAH8691506.1"/>
    </source>
</evidence>
<evidence type="ECO:0000256" key="3">
    <source>
        <dbReference type="ARBA" id="ARBA00022643"/>
    </source>
</evidence>
<dbReference type="PANTHER" id="PTHR43303">
    <property type="entry name" value="NADPH DEHYDROGENASE C23G7.10C-RELATED"/>
    <property type="match status" value="1"/>
</dbReference>
<evidence type="ECO:0000313" key="8">
    <source>
        <dbReference type="Proteomes" id="UP001201262"/>
    </source>
</evidence>
<evidence type="ECO:0000256" key="4">
    <source>
        <dbReference type="ARBA" id="ARBA00022857"/>
    </source>
</evidence>
<evidence type="ECO:0000256" key="2">
    <source>
        <dbReference type="ARBA" id="ARBA00022630"/>
    </source>
</evidence>
<dbReference type="InterPro" id="IPR044152">
    <property type="entry name" value="YqjM-like"/>
</dbReference>
<keyword evidence="3" id="KW-0288">FMN</keyword>
<accession>A0AAD4PSJ9</accession>
<dbReference type="GO" id="GO:0010181">
    <property type="term" value="F:FMN binding"/>
    <property type="evidence" value="ECO:0007669"/>
    <property type="project" value="InterPro"/>
</dbReference>
<dbReference type="GO" id="GO:0050661">
    <property type="term" value="F:NADP binding"/>
    <property type="evidence" value="ECO:0007669"/>
    <property type="project" value="InterPro"/>
</dbReference>
<organism evidence="7 8">
    <name type="scientific">Talaromyces proteolyticus</name>
    <dbReference type="NCBI Taxonomy" id="1131652"/>
    <lineage>
        <taxon>Eukaryota</taxon>
        <taxon>Fungi</taxon>
        <taxon>Dikarya</taxon>
        <taxon>Ascomycota</taxon>
        <taxon>Pezizomycotina</taxon>
        <taxon>Eurotiomycetes</taxon>
        <taxon>Eurotiomycetidae</taxon>
        <taxon>Eurotiales</taxon>
        <taxon>Trichocomaceae</taxon>
        <taxon>Talaromyces</taxon>
        <taxon>Talaromyces sect. Bacilispori</taxon>
    </lineage>
</organism>
<dbReference type="InterPro" id="IPR001155">
    <property type="entry name" value="OxRdtase_FMN_N"/>
</dbReference>
<dbReference type="GO" id="GO:0003959">
    <property type="term" value="F:NADPH dehydrogenase activity"/>
    <property type="evidence" value="ECO:0007669"/>
    <property type="project" value="InterPro"/>
</dbReference>
<reference evidence="7" key="1">
    <citation type="submission" date="2021-12" db="EMBL/GenBank/DDBJ databases">
        <title>Convergent genome expansion in fungi linked to evolution of root-endophyte symbiosis.</title>
        <authorList>
            <consortium name="DOE Joint Genome Institute"/>
            <person name="Ke Y.-H."/>
            <person name="Bonito G."/>
            <person name="Liao H.-L."/>
            <person name="Looney B."/>
            <person name="Rojas-Flechas A."/>
            <person name="Nash J."/>
            <person name="Hameed K."/>
            <person name="Schadt C."/>
            <person name="Martin F."/>
            <person name="Crous P.W."/>
            <person name="Miettinen O."/>
            <person name="Magnuson J.K."/>
            <person name="Labbe J."/>
            <person name="Jacobson D."/>
            <person name="Doktycz M.J."/>
            <person name="Veneault-Fourrey C."/>
            <person name="Kuo A."/>
            <person name="Mondo S."/>
            <person name="Calhoun S."/>
            <person name="Riley R."/>
            <person name="Ohm R."/>
            <person name="LaButti K."/>
            <person name="Andreopoulos B."/>
            <person name="Pangilinan J."/>
            <person name="Nolan M."/>
            <person name="Tritt A."/>
            <person name="Clum A."/>
            <person name="Lipzen A."/>
            <person name="Daum C."/>
            <person name="Barry K."/>
            <person name="Grigoriev I.V."/>
            <person name="Vilgalys R."/>
        </authorList>
    </citation>
    <scope>NUCLEOTIDE SEQUENCE</scope>
    <source>
        <strain evidence="7">PMI_201</strain>
    </source>
</reference>
<dbReference type="RefSeq" id="XP_046067598.1">
    <property type="nucleotide sequence ID" value="XM_046221072.1"/>
</dbReference>
<sequence length="220" mass="24621">MTKTMIQKAIGDFVHSASLAVESGFYVIEIHGAHGYLIHQFCSPLTNKRTDEYGGCFENRVRFVLELVQRIRLFIPEKTLLFYRISATDWISDTESWTIEESVQLCRLLEDLGVDLIDVSSGGLAPEQNLPPLQPAYQAYLSKTIKDEVLGLLTASVGMIHDGKTAEDVLASGHADAVFIAREFARNPSLVLKIAHGLGVKVKWPIKLHRSQPYHKDIDM</sequence>
<dbReference type="AlphaFoldDB" id="A0AAD4PSJ9"/>
<keyword evidence="5" id="KW-0560">Oxidoreductase</keyword>
<keyword evidence="4" id="KW-0521">NADP</keyword>
<evidence type="ECO:0000256" key="5">
    <source>
        <dbReference type="ARBA" id="ARBA00023002"/>
    </source>
</evidence>
<dbReference type="Pfam" id="PF00724">
    <property type="entry name" value="Oxidored_FMN"/>
    <property type="match status" value="1"/>
</dbReference>
<protein>
    <recommendedName>
        <fullName evidence="6">NADH:flavin oxidoreductase/NADH oxidase N-terminal domain-containing protein</fullName>
    </recommendedName>
</protein>
<proteinExistence type="predicted"/>
<keyword evidence="8" id="KW-1185">Reference proteome</keyword>
<dbReference type="Gene3D" id="3.20.20.70">
    <property type="entry name" value="Aldolase class I"/>
    <property type="match status" value="1"/>
</dbReference>
<comment type="caution">
    <text evidence="7">The sequence shown here is derived from an EMBL/GenBank/DDBJ whole genome shotgun (WGS) entry which is preliminary data.</text>
</comment>
<dbReference type="EMBL" id="JAJTJA010000012">
    <property type="protein sequence ID" value="KAH8691506.1"/>
    <property type="molecule type" value="Genomic_DNA"/>
</dbReference>
<dbReference type="GeneID" id="70251359"/>
<feature type="domain" description="NADH:flavin oxidoreductase/NADH oxidase N-terminal" evidence="6">
    <location>
        <begin position="1"/>
        <end position="198"/>
    </location>
</feature>
<dbReference type="SUPFAM" id="SSF51395">
    <property type="entry name" value="FMN-linked oxidoreductases"/>
    <property type="match status" value="1"/>
</dbReference>
<evidence type="ECO:0000259" key="6">
    <source>
        <dbReference type="Pfam" id="PF00724"/>
    </source>
</evidence>
<gene>
    <name evidence="7" type="ORF">BGW36DRAFT_432056</name>
</gene>
<evidence type="ECO:0000256" key="1">
    <source>
        <dbReference type="ARBA" id="ARBA00001917"/>
    </source>
</evidence>